<evidence type="ECO:0000313" key="1">
    <source>
        <dbReference type="EMBL" id="THZ70906.1"/>
    </source>
</evidence>
<gene>
    <name evidence="1" type="ORF">D6C85_05640</name>
</gene>
<accession>A0A4V6TJ00</accession>
<reference evidence="1 2" key="1">
    <citation type="submission" date="2018-10" db="EMBL/GenBank/DDBJ databases">
        <title>Fifty Aureobasidium pullulans genomes reveal a recombining polyextremotolerant generalist.</title>
        <authorList>
            <person name="Gostincar C."/>
            <person name="Turk M."/>
            <person name="Zajc J."/>
            <person name="Gunde-Cimerman N."/>
        </authorList>
    </citation>
    <scope>NUCLEOTIDE SEQUENCE [LARGE SCALE GENOMIC DNA]</scope>
    <source>
        <strain evidence="1 2">EXF-3519</strain>
    </source>
</reference>
<feature type="non-terminal residue" evidence="1">
    <location>
        <position position="1"/>
    </location>
</feature>
<dbReference type="AlphaFoldDB" id="A0A4V6TJ00"/>
<evidence type="ECO:0000313" key="2">
    <source>
        <dbReference type="Proteomes" id="UP000309734"/>
    </source>
</evidence>
<sequence length="361" mass="38160">AWLKNHLQCLPTLHESRIILVLSTLRLISSQTHLIFPQQTRLGASVEGHNTNPIQSSSTYVHYNIKMKLLIIVVLAASAVLALSNSEMPPCLSACMAPYPDSHSASTCLANWTAAISACIDGACIVSVSSTGINTRTSMFFTPSHDTACQQISSFGATQPQSMLQLRPGICQTNFYRFQSFLVSTGQNGIQHHCSLGLFEENQCAGGTREVPLDANSASTGQCWFVGGQSVMLSCGEGGDASDNQGKWPLCQTAHSYLSSFCSVSHTASSTRLQSSTTLIAADTTTLATTILSNSTSSNLTAGNDPATPANTTSRATTSIVVIIPSIVSVSGDGIEKKVAKKGGAAQWALVVVVFARSLMY</sequence>
<protein>
    <submittedName>
        <fullName evidence="1">Uncharacterized protein</fullName>
    </submittedName>
</protein>
<name>A0A4V6TJ00_AURPU</name>
<dbReference type="Proteomes" id="UP000309734">
    <property type="component" value="Unassembled WGS sequence"/>
</dbReference>
<comment type="caution">
    <text evidence="1">The sequence shown here is derived from an EMBL/GenBank/DDBJ whole genome shotgun (WGS) entry which is preliminary data.</text>
</comment>
<dbReference type="EMBL" id="QZBS01000171">
    <property type="protein sequence ID" value="THZ70906.1"/>
    <property type="molecule type" value="Genomic_DNA"/>
</dbReference>
<organism evidence="1 2">
    <name type="scientific">Aureobasidium pullulans</name>
    <name type="common">Black yeast</name>
    <name type="synonym">Pullularia pullulans</name>
    <dbReference type="NCBI Taxonomy" id="5580"/>
    <lineage>
        <taxon>Eukaryota</taxon>
        <taxon>Fungi</taxon>
        <taxon>Dikarya</taxon>
        <taxon>Ascomycota</taxon>
        <taxon>Pezizomycotina</taxon>
        <taxon>Dothideomycetes</taxon>
        <taxon>Dothideomycetidae</taxon>
        <taxon>Dothideales</taxon>
        <taxon>Saccotheciaceae</taxon>
        <taxon>Aureobasidium</taxon>
    </lineage>
</organism>
<proteinExistence type="predicted"/>